<evidence type="ECO:0000313" key="3">
    <source>
        <dbReference type="Proteomes" id="UP001642260"/>
    </source>
</evidence>
<feature type="compositionally biased region" description="Polar residues" evidence="1">
    <location>
        <begin position="82"/>
        <end position="97"/>
    </location>
</feature>
<sequence length="133" mass="14591">MQDPDDLPLTLKVLIGKTYLFKVGNEKENFLYKNGTYKVLKLGTNIDLITEFEEWSQPKGGVNTLALENSVISDAPEGSLSGGSSQEAEANTLTPTKRQGTTIFNLDEGYDEISVTNNLCSIQIKKEKTDKSG</sequence>
<protein>
    <submittedName>
        <fullName evidence="2">Uncharacterized protein</fullName>
    </submittedName>
</protein>
<dbReference type="AlphaFoldDB" id="A0ABC8JM98"/>
<evidence type="ECO:0000313" key="2">
    <source>
        <dbReference type="EMBL" id="CAH8334201.1"/>
    </source>
</evidence>
<gene>
    <name evidence="2" type="ORF">ERUC_LOCUS13053</name>
</gene>
<keyword evidence="3" id="KW-1185">Reference proteome</keyword>
<proteinExistence type="predicted"/>
<comment type="caution">
    <text evidence="2">The sequence shown here is derived from an EMBL/GenBank/DDBJ whole genome shotgun (WGS) entry which is preliminary data.</text>
</comment>
<dbReference type="Proteomes" id="UP001642260">
    <property type="component" value="Unassembled WGS sequence"/>
</dbReference>
<dbReference type="EMBL" id="CAKOAT010124043">
    <property type="protein sequence ID" value="CAH8334201.1"/>
    <property type="molecule type" value="Genomic_DNA"/>
</dbReference>
<name>A0ABC8JM98_ERUVS</name>
<reference evidence="2 3" key="1">
    <citation type="submission" date="2022-03" db="EMBL/GenBank/DDBJ databases">
        <authorList>
            <person name="Macdonald S."/>
            <person name="Ahmed S."/>
            <person name="Newling K."/>
        </authorList>
    </citation>
    <scope>NUCLEOTIDE SEQUENCE [LARGE SCALE GENOMIC DNA]</scope>
</reference>
<evidence type="ECO:0000256" key="1">
    <source>
        <dbReference type="SAM" id="MobiDB-lite"/>
    </source>
</evidence>
<feature type="region of interest" description="Disordered" evidence="1">
    <location>
        <begin position="76"/>
        <end position="97"/>
    </location>
</feature>
<accession>A0ABC8JM98</accession>
<organism evidence="2 3">
    <name type="scientific">Eruca vesicaria subsp. sativa</name>
    <name type="common">Garden rocket</name>
    <name type="synonym">Eruca sativa</name>
    <dbReference type="NCBI Taxonomy" id="29727"/>
    <lineage>
        <taxon>Eukaryota</taxon>
        <taxon>Viridiplantae</taxon>
        <taxon>Streptophyta</taxon>
        <taxon>Embryophyta</taxon>
        <taxon>Tracheophyta</taxon>
        <taxon>Spermatophyta</taxon>
        <taxon>Magnoliopsida</taxon>
        <taxon>eudicotyledons</taxon>
        <taxon>Gunneridae</taxon>
        <taxon>Pentapetalae</taxon>
        <taxon>rosids</taxon>
        <taxon>malvids</taxon>
        <taxon>Brassicales</taxon>
        <taxon>Brassicaceae</taxon>
        <taxon>Brassiceae</taxon>
        <taxon>Eruca</taxon>
    </lineage>
</organism>